<dbReference type="PANTHER" id="PTHR46062">
    <property type="entry name" value="STEROL REGULATORY ELEMENT-BINDING PROTEIN"/>
    <property type="match status" value="1"/>
</dbReference>
<evidence type="ECO:0000256" key="10">
    <source>
        <dbReference type="ARBA" id="ARBA00023242"/>
    </source>
</evidence>
<evidence type="ECO:0000313" key="16">
    <source>
        <dbReference type="WBParaSite" id="Hba_16772"/>
    </source>
</evidence>
<evidence type="ECO:0000256" key="1">
    <source>
        <dbReference type="ARBA" id="ARBA00004123"/>
    </source>
</evidence>
<evidence type="ECO:0000256" key="11">
    <source>
        <dbReference type="SAM" id="Coils"/>
    </source>
</evidence>
<keyword evidence="8 13" id="KW-0472">Membrane</keyword>
<dbReference type="GO" id="GO:0000978">
    <property type="term" value="F:RNA polymerase II cis-regulatory region sequence-specific DNA binding"/>
    <property type="evidence" value="ECO:0007669"/>
    <property type="project" value="TreeGrafter"/>
</dbReference>
<feature type="region of interest" description="Disordered" evidence="12">
    <location>
        <begin position="586"/>
        <end position="605"/>
    </location>
</feature>
<dbReference type="PROSITE" id="PS50888">
    <property type="entry name" value="BHLH"/>
    <property type="match status" value="1"/>
</dbReference>
<evidence type="ECO:0000256" key="4">
    <source>
        <dbReference type="ARBA" id="ARBA00022824"/>
    </source>
</evidence>
<keyword evidence="10" id="KW-0539">Nucleus</keyword>
<feature type="compositionally biased region" description="Acidic residues" evidence="12">
    <location>
        <begin position="588"/>
        <end position="600"/>
    </location>
</feature>
<sequence>MIMQNDKPLSLERITDKVLLILLNDRRFIDIWTERVEQAICRIDSDRQIAVSMVPSTSDFNTSRQRKSLVTAVNELSQCINLTTQAFLSTVDVSICHNDPEHNRDASALFSTRLQVDRMTCRFRTKVDTIRVEASVRRLLQLLRTFTTRIRSSFQVTNCSTFASTLCDILYIFDNNLTIIPGYHEFASCLHRSIDDFNEIVVDRLLQLAQYVTYSNKKITPPIPHKFLTPQLKRRRPLTQIQQSSSGFLIPGKSWKDRQRENRSRSVSVNRIGTSCNNAPLKFSTLKKREGKFPHTTEIERKWMRLLGAEKIFKTSVSCKGSDESAIKLARKISNEVLRDIQQKMGGIDLAGIRYVIRMDSGDHFGMNASTWMKNQPQCRRYAVSLFQRPNQHSPPQDYYDPNRSREIGSIVSLLQSESPPANDPYTTMKFSPPNLDAPLRLNSPAFMLPKLGEAPQLQQYQPGTLAHQLAAPAMQPIMSPPAMYVETQQYIQNMSPQNNKQFFYLKSPTSSVASVKVESPISSMAPNSGEYVSIKDNSSGSTKEDLLRLLVNMSPGEVERLKGSKEPCRPRPAAVATRVTRDQGWINEDDSDDDGDEMVEEQRPKTERRTAHNLIEKKYRCSINDRIQHLKSILAGEDAKLSKSATLRKAIDHISTIETENQKLKMEVIRLRQLLKTNNIDVCSSVIDKNIPSTINHLPSPVLSPSTSLTSTQSPSMTSVISPSVPAKIAKRARTMDKNRITMFAFMFAMLVWNPLSFLAADTVTDHDSMIRNTIPSGRVLNLNDEAFDPYLPSGEWWQSRVVRPCFVWSINIFVAVCVLTRLLVYGEPVQDFKSRSWNNFMLLRQRARREAEMGNPRESQRQYMECLQILERPLPSAGVDELLSVIWQVIRHALNGLWIGRWFSRRRRDAGKPVTVVCKSYAHTAMIYHKMHQLHLLGVDETYEGISGLYLALSAVNLAESAGASTDGLPRSIMADIYIGAAIRTRICLSPFLASFISIYFYKRARRHVRRAEETSLHLISLLVSELIEESESEVDVVDISHLLLGMSTAGSSSIKDNDWDCCTTIRGDSKCTWWTHVLTCALSWKHGSKEKAKKHYAVIRQCPKELLNKKRKITSGSLSADIEKGRILAFSDAGLNRTEIAKKTSRSRTVVTNFLRASGEYGIKGCGERPTKLGKLEKKEG</sequence>
<keyword evidence="4" id="KW-0256">Endoplasmic reticulum</keyword>
<evidence type="ECO:0000256" key="3">
    <source>
        <dbReference type="ARBA" id="ARBA00022692"/>
    </source>
</evidence>
<dbReference type="Proteomes" id="UP000095283">
    <property type="component" value="Unplaced"/>
</dbReference>
<evidence type="ECO:0000256" key="6">
    <source>
        <dbReference type="ARBA" id="ARBA00023015"/>
    </source>
</evidence>
<dbReference type="Gene3D" id="4.10.280.10">
    <property type="entry name" value="Helix-loop-helix DNA-binding domain"/>
    <property type="match status" value="1"/>
</dbReference>
<evidence type="ECO:0000259" key="14">
    <source>
        <dbReference type="PROSITE" id="PS50888"/>
    </source>
</evidence>
<dbReference type="Gene3D" id="1.10.10.60">
    <property type="entry name" value="Homeodomain-like"/>
    <property type="match status" value="1"/>
</dbReference>
<dbReference type="Pfam" id="PF00010">
    <property type="entry name" value="HLH"/>
    <property type="match status" value="1"/>
</dbReference>
<protein>
    <submittedName>
        <fullName evidence="16">BHLH domain-containing protein</fullName>
    </submittedName>
</protein>
<keyword evidence="5 13" id="KW-1133">Transmembrane helix</keyword>
<dbReference type="GO" id="GO:0005634">
    <property type="term" value="C:nucleus"/>
    <property type="evidence" value="ECO:0007669"/>
    <property type="project" value="UniProtKB-SubCell"/>
</dbReference>
<keyword evidence="9" id="KW-0804">Transcription</keyword>
<evidence type="ECO:0000256" key="8">
    <source>
        <dbReference type="ARBA" id="ARBA00023136"/>
    </source>
</evidence>
<evidence type="ECO:0000256" key="12">
    <source>
        <dbReference type="SAM" id="MobiDB-lite"/>
    </source>
</evidence>
<comment type="subcellular location">
    <subcellularLocation>
        <location evidence="2">Endoplasmic reticulum membrane</location>
        <topology evidence="2">Multi-pass membrane protein</topology>
    </subcellularLocation>
    <subcellularLocation>
        <location evidence="1">Nucleus</location>
    </subcellularLocation>
</comment>
<feature type="coiled-coil region" evidence="11">
    <location>
        <begin position="648"/>
        <end position="675"/>
    </location>
</feature>
<reference evidence="16" key="1">
    <citation type="submission" date="2016-11" db="UniProtKB">
        <authorList>
            <consortium name="WormBaseParasite"/>
        </authorList>
    </citation>
    <scope>IDENTIFICATION</scope>
</reference>
<feature type="transmembrane region" description="Helical" evidence="13">
    <location>
        <begin position="808"/>
        <end position="827"/>
    </location>
</feature>
<dbReference type="InterPro" id="IPR036638">
    <property type="entry name" value="HLH_DNA-bd_sf"/>
</dbReference>
<dbReference type="AlphaFoldDB" id="A0A1I7XHI1"/>
<accession>A0A1I7XHI1</accession>
<name>A0A1I7XHI1_HETBA</name>
<proteinExistence type="predicted"/>
<evidence type="ECO:0000313" key="15">
    <source>
        <dbReference type="Proteomes" id="UP000095283"/>
    </source>
</evidence>
<evidence type="ECO:0000256" key="5">
    <source>
        <dbReference type="ARBA" id="ARBA00022989"/>
    </source>
</evidence>
<dbReference type="WBParaSite" id="Hba_16772">
    <property type="protein sequence ID" value="Hba_16772"/>
    <property type="gene ID" value="Hba_16772"/>
</dbReference>
<evidence type="ECO:0000256" key="2">
    <source>
        <dbReference type="ARBA" id="ARBA00004477"/>
    </source>
</evidence>
<dbReference type="GO" id="GO:0000981">
    <property type="term" value="F:DNA-binding transcription factor activity, RNA polymerase II-specific"/>
    <property type="evidence" value="ECO:0007669"/>
    <property type="project" value="TreeGrafter"/>
</dbReference>
<dbReference type="SUPFAM" id="SSF47459">
    <property type="entry name" value="HLH, helix-loop-helix DNA-binding domain"/>
    <property type="match status" value="1"/>
</dbReference>
<organism evidence="15 16">
    <name type="scientific">Heterorhabditis bacteriophora</name>
    <name type="common">Entomopathogenic nematode worm</name>
    <dbReference type="NCBI Taxonomy" id="37862"/>
    <lineage>
        <taxon>Eukaryota</taxon>
        <taxon>Metazoa</taxon>
        <taxon>Ecdysozoa</taxon>
        <taxon>Nematoda</taxon>
        <taxon>Chromadorea</taxon>
        <taxon>Rhabditida</taxon>
        <taxon>Rhabditina</taxon>
        <taxon>Rhabditomorpha</taxon>
        <taxon>Strongyloidea</taxon>
        <taxon>Heterorhabditidae</taxon>
        <taxon>Heterorhabditis</taxon>
    </lineage>
</organism>
<dbReference type="PANTHER" id="PTHR46062:SF1">
    <property type="entry name" value="LP12374P"/>
    <property type="match status" value="1"/>
</dbReference>
<keyword evidence="11" id="KW-0175">Coiled coil</keyword>
<dbReference type="GO" id="GO:0005789">
    <property type="term" value="C:endoplasmic reticulum membrane"/>
    <property type="evidence" value="ECO:0007669"/>
    <property type="project" value="UniProtKB-SubCell"/>
</dbReference>
<keyword evidence="7" id="KW-0238">DNA-binding</keyword>
<dbReference type="CDD" id="cd11394">
    <property type="entry name" value="bHLHzip_SREBP"/>
    <property type="match status" value="1"/>
</dbReference>
<keyword evidence="15" id="KW-1185">Reference proteome</keyword>
<evidence type="ECO:0000256" key="13">
    <source>
        <dbReference type="SAM" id="Phobius"/>
    </source>
</evidence>
<evidence type="ECO:0000256" key="9">
    <source>
        <dbReference type="ARBA" id="ARBA00023163"/>
    </source>
</evidence>
<keyword evidence="6" id="KW-0805">Transcription regulation</keyword>
<feature type="domain" description="BHLH" evidence="14">
    <location>
        <begin position="608"/>
        <end position="658"/>
    </location>
</feature>
<keyword evidence="3 13" id="KW-0812">Transmembrane</keyword>
<dbReference type="GO" id="GO:0046983">
    <property type="term" value="F:protein dimerization activity"/>
    <property type="evidence" value="ECO:0007669"/>
    <property type="project" value="InterPro"/>
</dbReference>
<dbReference type="InterPro" id="IPR011598">
    <property type="entry name" value="bHLH_dom"/>
</dbReference>
<feature type="transmembrane region" description="Helical" evidence="13">
    <location>
        <begin position="742"/>
        <end position="762"/>
    </location>
</feature>
<evidence type="ECO:0000256" key="7">
    <source>
        <dbReference type="ARBA" id="ARBA00023125"/>
    </source>
</evidence>
<dbReference type="SMART" id="SM00353">
    <property type="entry name" value="HLH"/>
    <property type="match status" value="1"/>
</dbReference>